<sequence length="780" mass="87133">MLMSWVSVFIGGFLVGALTLAALEGLGLMLVLKQLNRKNTKQEAEKLSSSNQQGPDPRQSPESSYSKEGVVWVLESDKVAKIWLLEKVPRDQKRKREYVEVSPTRKYAKIKNCSLILKGFDGSQTAISLKGCLVEAVSATNLSSRKWAKRFPIKVENRTEAIYNGSKIFYVYLETSWEKESWCKALRLASCDNKERIIWFTKWHKEFNSYLAFLKAANLPFRRLAVGLNGESLDHENRLDGSSSKVRLFLKRLARRASKSGVENKGTRISSYGREERKTSEKFCLMQDSFLATTSTKSGPTMKTPKSSSAQESTEFSSSTFPHSGSQGNLSSISDAETDDKNFDEGTLCLNLLISRLFFDAKSCLEVKSSLKARIQRTLSNMRTPGYIGEVVCTDIDPGNLPPYIHGMRVCPTDMNEAWALEVDIEYSGGAILDVETRVEVCELDLQKGVVDSNSESSSINVSPDLLEGFERLGKQLNLSEGTIDAEERKNEVDTSFGIVLSSTCGSRWKSILNSVAKQVSQVPLSLSIQVASLRGTIRIYIKPPPSGQLWFGFTSMPDIELDLESSVGEHKITSGQVASFLINKFKAAIQETMVLPHCENLSIPWMLAEMDDWVPRKAAPFMWLNQEAVSDHTAHEAFSSLQPVESETKNETSRGTSTDHGESKLKKEKNVDCLQQPTIDSSNASGSSLSSRKGDSKFLQLKTPLFVGDKTEEMCEENIGETSSENQDYIIEEDDLRPKKIGRKARMLDLGKKMGEKLGEKRRHLEEKSRNIVEKMRGP</sequence>
<evidence type="ECO:0000256" key="2">
    <source>
        <dbReference type="ARBA" id="ARBA00022448"/>
    </source>
</evidence>
<evidence type="ECO:0000313" key="13">
    <source>
        <dbReference type="Proteomes" id="UP000593562"/>
    </source>
</evidence>
<evidence type="ECO:0000256" key="8">
    <source>
        <dbReference type="ARBA" id="ARBA00023136"/>
    </source>
</evidence>
<dbReference type="PANTHER" id="PTHR13466">
    <property type="entry name" value="TEX2 PROTEIN-RELATED"/>
    <property type="match status" value="1"/>
</dbReference>
<evidence type="ECO:0000256" key="1">
    <source>
        <dbReference type="ARBA" id="ARBA00004586"/>
    </source>
</evidence>
<evidence type="ECO:0000256" key="5">
    <source>
        <dbReference type="ARBA" id="ARBA00022989"/>
    </source>
</evidence>
<keyword evidence="2" id="KW-0813">Transport</keyword>
<comment type="subcellular location">
    <subcellularLocation>
        <location evidence="1">Endoplasmic reticulum membrane</location>
    </subcellularLocation>
</comment>
<evidence type="ECO:0000256" key="6">
    <source>
        <dbReference type="ARBA" id="ARBA00023055"/>
    </source>
</evidence>
<dbReference type="PROSITE" id="PS51847">
    <property type="entry name" value="SMP"/>
    <property type="match status" value="1"/>
</dbReference>
<feature type="region of interest" description="Disordered" evidence="9">
    <location>
        <begin position="640"/>
        <end position="696"/>
    </location>
</feature>
<dbReference type="Pfam" id="PF23065">
    <property type="entry name" value="PH_SMPa"/>
    <property type="match status" value="1"/>
</dbReference>
<feature type="region of interest" description="Disordered" evidence="9">
    <location>
        <begin position="42"/>
        <end position="64"/>
    </location>
</feature>
<name>A0A7J7C8I9_TRIWF</name>
<keyword evidence="7" id="KW-0446">Lipid-binding</keyword>
<keyword evidence="3 10" id="KW-0812">Transmembrane</keyword>
<feature type="compositionally biased region" description="Low complexity" evidence="9">
    <location>
        <begin position="307"/>
        <end position="321"/>
    </location>
</feature>
<proteinExistence type="predicted"/>
<evidence type="ECO:0000313" key="12">
    <source>
        <dbReference type="EMBL" id="KAF5730410.1"/>
    </source>
</evidence>
<gene>
    <name evidence="12" type="ORF">HS088_TW20G00783</name>
</gene>
<dbReference type="GO" id="GO:0006869">
    <property type="term" value="P:lipid transport"/>
    <property type="evidence" value="ECO:0007669"/>
    <property type="project" value="UniProtKB-KW"/>
</dbReference>
<evidence type="ECO:0000256" key="10">
    <source>
        <dbReference type="SAM" id="Phobius"/>
    </source>
</evidence>
<comment type="caution">
    <text evidence="12">The sequence shown here is derived from an EMBL/GenBank/DDBJ whole genome shotgun (WGS) entry which is preliminary data.</text>
</comment>
<dbReference type="GO" id="GO:0008289">
    <property type="term" value="F:lipid binding"/>
    <property type="evidence" value="ECO:0007669"/>
    <property type="project" value="UniProtKB-KW"/>
</dbReference>
<feature type="region of interest" description="Disordered" evidence="9">
    <location>
        <begin position="294"/>
        <end position="337"/>
    </location>
</feature>
<reference evidence="12 13" key="1">
    <citation type="journal article" date="2020" name="Nat. Commun.">
        <title>Genome of Tripterygium wilfordii and identification of cytochrome P450 involved in triptolide biosynthesis.</title>
        <authorList>
            <person name="Tu L."/>
            <person name="Su P."/>
            <person name="Zhang Z."/>
            <person name="Gao L."/>
            <person name="Wang J."/>
            <person name="Hu T."/>
            <person name="Zhou J."/>
            <person name="Zhang Y."/>
            <person name="Zhao Y."/>
            <person name="Liu Y."/>
            <person name="Song Y."/>
            <person name="Tong Y."/>
            <person name="Lu Y."/>
            <person name="Yang J."/>
            <person name="Xu C."/>
            <person name="Jia M."/>
            <person name="Peters R.J."/>
            <person name="Huang L."/>
            <person name="Gao W."/>
        </authorList>
    </citation>
    <scope>NUCLEOTIDE SEQUENCE [LARGE SCALE GENOMIC DNA]</scope>
    <source>
        <strain evidence="13">cv. XIE 37</strain>
        <tissue evidence="12">Leaf</tissue>
    </source>
</reference>
<feature type="compositionally biased region" description="Polar residues" evidence="9">
    <location>
        <begin position="322"/>
        <end position="335"/>
    </location>
</feature>
<evidence type="ECO:0000259" key="11">
    <source>
        <dbReference type="PROSITE" id="PS51847"/>
    </source>
</evidence>
<accession>A0A7J7C8I9</accession>
<dbReference type="FunCoup" id="A0A7J7C8I9">
    <property type="interactions" value="2377"/>
</dbReference>
<evidence type="ECO:0000256" key="7">
    <source>
        <dbReference type="ARBA" id="ARBA00023121"/>
    </source>
</evidence>
<evidence type="ECO:0000256" key="9">
    <source>
        <dbReference type="SAM" id="MobiDB-lite"/>
    </source>
</evidence>
<keyword evidence="8 10" id="KW-0472">Membrane</keyword>
<feature type="compositionally biased region" description="Polar residues" evidence="9">
    <location>
        <begin position="47"/>
        <end position="64"/>
    </location>
</feature>
<dbReference type="InterPro" id="IPR057080">
    <property type="entry name" value="PH_SMPa"/>
</dbReference>
<dbReference type="AlphaFoldDB" id="A0A7J7C8I9"/>
<feature type="compositionally biased region" description="Polar residues" evidence="9">
    <location>
        <begin position="294"/>
        <end position="306"/>
    </location>
</feature>
<evidence type="ECO:0000256" key="4">
    <source>
        <dbReference type="ARBA" id="ARBA00022824"/>
    </source>
</evidence>
<feature type="transmembrane region" description="Helical" evidence="10">
    <location>
        <begin position="6"/>
        <end position="32"/>
    </location>
</feature>
<keyword evidence="13" id="KW-1185">Reference proteome</keyword>
<dbReference type="InParanoid" id="A0A7J7C8I9"/>
<keyword evidence="4" id="KW-0256">Endoplasmic reticulum</keyword>
<evidence type="ECO:0000256" key="3">
    <source>
        <dbReference type="ARBA" id="ARBA00022692"/>
    </source>
</evidence>
<dbReference type="Proteomes" id="UP000593562">
    <property type="component" value="Unassembled WGS sequence"/>
</dbReference>
<feature type="domain" description="SMP-LTD" evidence="11">
    <location>
        <begin position="348"/>
        <end position="605"/>
    </location>
</feature>
<dbReference type="PANTHER" id="PTHR13466:SF0">
    <property type="entry name" value="SMP-LTD DOMAIN-CONTAINING PROTEIN"/>
    <property type="match status" value="1"/>
</dbReference>
<dbReference type="CDD" id="cd21675">
    <property type="entry name" value="SMP_TEX2"/>
    <property type="match status" value="1"/>
</dbReference>
<feature type="compositionally biased region" description="Basic and acidic residues" evidence="9">
    <location>
        <begin position="647"/>
        <end position="672"/>
    </location>
</feature>
<keyword evidence="5 10" id="KW-1133">Transmembrane helix</keyword>
<dbReference type="GO" id="GO:0005789">
    <property type="term" value="C:endoplasmic reticulum membrane"/>
    <property type="evidence" value="ECO:0007669"/>
    <property type="project" value="UniProtKB-SubCell"/>
</dbReference>
<protein>
    <recommendedName>
        <fullName evidence="11">SMP-LTD domain-containing protein</fullName>
    </recommendedName>
</protein>
<dbReference type="EMBL" id="JAAARO010000020">
    <property type="protein sequence ID" value="KAF5730410.1"/>
    <property type="molecule type" value="Genomic_DNA"/>
</dbReference>
<dbReference type="InterPro" id="IPR031468">
    <property type="entry name" value="SMP_LBD"/>
</dbReference>
<keyword evidence="6" id="KW-0445">Lipid transport</keyword>
<organism evidence="12 13">
    <name type="scientific">Tripterygium wilfordii</name>
    <name type="common">Thunder God vine</name>
    <dbReference type="NCBI Taxonomy" id="458696"/>
    <lineage>
        <taxon>Eukaryota</taxon>
        <taxon>Viridiplantae</taxon>
        <taxon>Streptophyta</taxon>
        <taxon>Embryophyta</taxon>
        <taxon>Tracheophyta</taxon>
        <taxon>Spermatophyta</taxon>
        <taxon>Magnoliopsida</taxon>
        <taxon>eudicotyledons</taxon>
        <taxon>Gunneridae</taxon>
        <taxon>Pentapetalae</taxon>
        <taxon>rosids</taxon>
        <taxon>fabids</taxon>
        <taxon>Celastrales</taxon>
        <taxon>Celastraceae</taxon>
        <taxon>Tripterygium</taxon>
    </lineage>
</organism>
<feature type="compositionally biased region" description="Low complexity" evidence="9">
    <location>
        <begin position="681"/>
        <end position="692"/>
    </location>
</feature>